<dbReference type="GeneID" id="96668896"/>
<dbReference type="PROSITE" id="PS01124">
    <property type="entry name" value="HTH_ARAC_FAMILY_2"/>
    <property type="match status" value="1"/>
</dbReference>
<dbReference type="NCBIfam" id="TIGR01484">
    <property type="entry name" value="HAD-SF-IIB"/>
    <property type="match status" value="1"/>
</dbReference>
<gene>
    <name evidence="3" type="ORF">FD33_GL001327</name>
</gene>
<dbReference type="GO" id="GO:0043565">
    <property type="term" value="F:sequence-specific DNA binding"/>
    <property type="evidence" value="ECO:0007669"/>
    <property type="project" value="InterPro"/>
</dbReference>
<keyword evidence="1" id="KW-0238">DNA-binding</keyword>
<organism evidence="3 4">
    <name type="scientific">Companilactobacillus paralimentarius DSM 13238 = JCM 10415</name>
    <dbReference type="NCBI Taxonomy" id="1122151"/>
    <lineage>
        <taxon>Bacteria</taxon>
        <taxon>Bacillati</taxon>
        <taxon>Bacillota</taxon>
        <taxon>Bacilli</taxon>
        <taxon>Lactobacillales</taxon>
        <taxon>Lactobacillaceae</taxon>
        <taxon>Companilactobacillus</taxon>
    </lineage>
</organism>
<sequence>MKITHEIVQPTPKVPFKYYFHDENSPKRVPSHWHRNIELGFMVSKNTLLVKDDNQENEYHQGDIWVINFRDIHETDFINRKSVFVFCLLIDYDFLKKIYPDIDQIHFDLRGKPTCLKQLIAYQELEKQLRMMIQLLQEPRDDTFNLDLTGRIYILMSNLINNFSHKVTSNTSVNESLIDQALKIINNNYADDLNGAVLAHELNTSVTTLNQQFHQTVQMPINKYITTVRLLAAQKKLLNTNQNIDYIAIDSGFNSTKSFIRNFKNWKHTTPCITSVDSFENIDDEILKFSVNCPLTETEAYMEHLANGIGKDVSVVSSGHGDIDIIQAEANKATGLEYLSQKLNIKPEEMCAFGDGGNDLEMLRYVGHGVAMENASEIVLETAPYQTTNNNQQGVLAHLESVFEL</sequence>
<protein>
    <submittedName>
        <fullName evidence="3">Phosphatase YbjI</fullName>
    </submittedName>
</protein>
<comment type="caution">
    <text evidence="3">The sequence shown here is derived from an EMBL/GenBank/DDBJ whole genome shotgun (WGS) entry which is preliminary data.</text>
</comment>
<dbReference type="EMBL" id="AZES01000149">
    <property type="protein sequence ID" value="KRL28900.1"/>
    <property type="molecule type" value="Genomic_DNA"/>
</dbReference>
<dbReference type="InterPro" id="IPR018060">
    <property type="entry name" value="HTH_AraC"/>
</dbReference>
<dbReference type="PATRIC" id="fig|1122151.5.peg.1379"/>
<accession>A0A0R1PEA9</accession>
<dbReference type="PANTHER" id="PTHR10000:SF53">
    <property type="entry name" value="5-AMINO-6-(5-PHOSPHO-D-RIBITYLAMINO)URACIL PHOSPHATASE YBJI-RELATED"/>
    <property type="match status" value="1"/>
</dbReference>
<dbReference type="Gene3D" id="3.40.50.1000">
    <property type="entry name" value="HAD superfamily/HAD-like"/>
    <property type="match status" value="1"/>
</dbReference>
<dbReference type="SMART" id="SM00342">
    <property type="entry name" value="HTH_ARAC"/>
    <property type="match status" value="1"/>
</dbReference>
<dbReference type="SUPFAM" id="SSF51215">
    <property type="entry name" value="Regulatory protein AraC"/>
    <property type="match status" value="1"/>
</dbReference>
<keyword evidence="4" id="KW-1185">Reference proteome</keyword>
<evidence type="ECO:0000313" key="3">
    <source>
        <dbReference type="EMBL" id="KRL28900.1"/>
    </source>
</evidence>
<dbReference type="Gene3D" id="1.10.10.60">
    <property type="entry name" value="Homeodomain-like"/>
    <property type="match status" value="1"/>
</dbReference>
<dbReference type="PROSITE" id="PS01229">
    <property type="entry name" value="COF_2"/>
    <property type="match status" value="1"/>
</dbReference>
<name>A0A0R1PEA9_9LACO</name>
<dbReference type="PANTHER" id="PTHR10000">
    <property type="entry name" value="PHOSPHOSERINE PHOSPHATASE"/>
    <property type="match status" value="1"/>
</dbReference>
<evidence type="ECO:0000256" key="1">
    <source>
        <dbReference type="ARBA" id="ARBA00023125"/>
    </source>
</evidence>
<dbReference type="GO" id="GO:0016791">
    <property type="term" value="F:phosphatase activity"/>
    <property type="evidence" value="ECO:0007669"/>
    <property type="project" value="UniProtKB-ARBA"/>
</dbReference>
<dbReference type="InterPro" id="IPR037923">
    <property type="entry name" value="HTH-like"/>
</dbReference>
<dbReference type="GO" id="GO:0003700">
    <property type="term" value="F:DNA-binding transcription factor activity"/>
    <property type="evidence" value="ECO:0007669"/>
    <property type="project" value="InterPro"/>
</dbReference>
<dbReference type="AlphaFoldDB" id="A0A0R1PEA9"/>
<evidence type="ECO:0000313" key="4">
    <source>
        <dbReference type="Proteomes" id="UP000051908"/>
    </source>
</evidence>
<dbReference type="GO" id="GO:0005829">
    <property type="term" value="C:cytosol"/>
    <property type="evidence" value="ECO:0007669"/>
    <property type="project" value="TreeGrafter"/>
</dbReference>
<evidence type="ECO:0000259" key="2">
    <source>
        <dbReference type="PROSITE" id="PS01124"/>
    </source>
</evidence>
<dbReference type="Pfam" id="PF08282">
    <property type="entry name" value="Hydrolase_3"/>
    <property type="match status" value="1"/>
</dbReference>
<dbReference type="OrthoDB" id="2211832at2"/>
<feature type="domain" description="HTH araC/xylS-type" evidence="2">
    <location>
        <begin position="179"/>
        <end position="271"/>
    </location>
</feature>
<proteinExistence type="predicted"/>
<dbReference type="InterPro" id="IPR036412">
    <property type="entry name" value="HAD-like_sf"/>
</dbReference>
<dbReference type="GO" id="GO:0000287">
    <property type="term" value="F:magnesium ion binding"/>
    <property type="evidence" value="ECO:0007669"/>
    <property type="project" value="TreeGrafter"/>
</dbReference>
<dbReference type="SUPFAM" id="SSF56784">
    <property type="entry name" value="HAD-like"/>
    <property type="match status" value="1"/>
</dbReference>
<dbReference type="InterPro" id="IPR023214">
    <property type="entry name" value="HAD_sf"/>
</dbReference>
<dbReference type="Proteomes" id="UP000051908">
    <property type="component" value="Unassembled WGS sequence"/>
</dbReference>
<dbReference type="RefSeq" id="WP_025085162.1">
    <property type="nucleotide sequence ID" value="NZ_AZES01000149.1"/>
</dbReference>
<dbReference type="InterPro" id="IPR006379">
    <property type="entry name" value="HAD-SF_hydro_IIB"/>
</dbReference>
<reference evidence="3 4" key="1">
    <citation type="journal article" date="2015" name="Genome Announc.">
        <title>Expanding the biotechnology potential of lactobacilli through comparative genomics of 213 strains and associated genera.</title>
        <authorList>
            <person name="Sun Z."/>
            <person name="Harris H.M."/>
            <person name="McCann A."/>
            <person name="Guo C."/>
            <person name="Argimon S."/>
            <person name="Zhang W."/>
            <person name="Yang X."/>
            <person name="Jeffery I.B."/>
            <person name="Cooney J.C."/>
            <person name="Kagawa T.F."/>
            <person name="Liu W."/>
            <person name="Song Y."/>
            <person name="Salvetti E."/>
            <person name="Wrobel A."/>
            <person name="Rasinkangas P."/>
            <person name="Parkhill J."/>
            <person name="Rea M.C."/>
            <person name="O'Sullivan O."/>
            <person name="Ritari J."/>
            <person name="Douillard F.P."/>
            <person name="Paul Ross R."/>
            <person name="Yang R."/>
            <person name="Briner A.E."/>
            <person name="Felis G.E."/>
            <person name="de Vos W.M."/>
            <person name="Barrangou R."/>
            <person name="Klaenhammer T.R."/>
            <person name="Caufield P.W."/>
            <person name="Cui Y."/>
            <person name="Zhang H."/>
            <person name="O'Toole P.W."/>
        </authorList>
    </citation>
    <scope>NUCLEOTIDE SEQUENCE [LARGE SCALE GENOMIC DNA]</scope>
    <source>
        <strain evidence="3 4">DSM 13238</strain>
    </source>
</reference>